<dbReference type="InterPro" id="IPR011717">
    <property type="entry name" value="TPR-4"/>
</dbReference>
<keyword evidence="4" id="KW-1133">Transmembrane helix</keyword>
<dbReference type="InterPro" id="IPR019734">
    <property type="entry name" value="TPR_rpt"/>
</dbReference>
<protein>
    <submittedName>
        <fullName evidence="5">Tetratricopeptide repeat protein</fullName>
    </submittedName>
</protein>
<dbReference type="PANTHER" id="PTHR44943:SF8">
    <property type="entry name" value="TPR REPEAT-CONTAINING PROTEIN MJ0263"/>
    <property type="match status" value="1"/>
</dbReference>
<comment type="caution">
    <text evidence="5">The sequence shown here is derived from an EMBL/GenBank/DDBJ whole genome shotgun (WGS) entry which is preliminary data.</text>
</comment>
<dbReference type="RefSeq" id="WP_277445095.1">
    <property type="nucleotide sequence ID" value="NZ_JAKOAV010000035.1"/>
</dbReference>
<reference evidence="5" key="1">
    <citation type="submission" date="2022-02" db="EMBL/GenBank/DDBJ databases">
        <authorList>
            <person name="Leng L."/>
        </authorList>
    </citation>
    <scope>NUCLEOTIDE SEQUENCE</scope>
    <source>
        <strain evidence="5">JI</strain>
    </source>
</reference>
<dbReference type="SMART" id="SM00028">
    <property type="entry name" value="TPR"/>
    <property type="match status" value="4"/>
</dbReference>
<feature type="transmembrane region" description="Helical" evidence="4">
    <location>
        <begin position="30"/>
        <end position="55"/>
    </location>
</feature>
<gene>
    <name evidence="5" type="ORF">L7E55_14800</name>
</gene>
<dbReference type="InterPro" id="IPR011990">
    <property type="entry name" value="TPR-like_helical_dom_sf"/>
</dbReference>
<keyword evidence="2 3" id="KW-0802">TPR repeat</keyword>
<keyword evidence="1" id="KW-0677">Repeat</keyword>
<dbReference type="Pfam" id="PF07721">
    <property type="entry name" value="TPR_4"/>
    <property type="match status" value="1"/>
</dbReference>
<keyword evidence="4" id="KW-0812">Transmembrane</keyword>
<organism evidence="5 6">
    <name type="scientific">Pelotomaculum isophthalicicum JI</name>
    <dbReference type="NCBI Taxonomy" id="947010"/>
    <lineage>
        <taxon>Bacteria</taxon>
        <taxon>Bacillati</taxon>
        <taxon>Bacillota</taxon>
        <taxon>Clostridia</taxon>
        <taxon>Eubacteriales</taxon>
        <taxon>Desulfotomaculaceae</taxon>
        <taxon>Pelotomaculum</taxon>
    </lineage>
</organism>
<evidence type="ECO:0000256" key="4">
    <source>
        <dbReference type="SAM" id="Phobius"/>
    </source>
</evidence>
<evidence type="ECO:0000313" key="6">
    <source>
        <dbReference type="Proteomes" id="UP001154312"/>
    </source>
</evidence>
<dbReference type="PROSITE" id="PS50005">
    <property type="entry name" value="TPR"/>
    <property type="match status" value="2"/>
</dbReference>
<dbReference type="AlphaFoldDB" id="A0A9X4H931"/>
<keyword evidence="6" id="KW-1185">Reference proteome</keyword>
<proteinExistence type="predicted"/>
<dbReference type="InterPro" id="IPR051685">
    <property type="entry name" value="Ycf3/AcsC/BcsC/TPR_MFPF"/>
</dbReference>
<dbReference type="SUPFAM" id="SSF48452">
    <property type="entry name" value="TPR-like"/>
    <property type="match status" value="1"/>
</dbReference>
<dbReference type="EMBL" id="JAKOAV010000035">
    <property type="protein sequence ID" value="MDF9409604.1"/>
    <property type="molecule type" value="Genomic_DNA"/>
</dbReference>
<feature type="repeat" description="TPR" evidence="3">
    <location>
        <begin position="84"/>
        <end position="117"/>
    </location>
</feature>
<feature type="repeat" description="TPR" evidence="3">
    <location>
        <begin position="152"/>
        <end position="185"/>
    </location>
</feature>
<evidence type="ECO:0000313" key="5">
    <source>
        <dbReference type="EMBL" id="MDF9409604.1"/>
    </source>
</evidence>
<name>A0A9X4H931_9FIRM</name>
<dbReference type="Gene3D" id="1.25.40.10">
    <property type="entry name" value="Tetratricopeptide repeat domain"/>
    <property type="match status" value="1"/>
</dbReference>
<evidence type="ECO:0000256" key="2">
    <source>
        <dbReference type="ARBA" id="ARBA00022803"/>
    </source>
</evidence>
<dbReference type="PANTHER" id="PTHR44943">
    <property type="entry name" value="CELLULOSE SYNTHASE OPERON PROTEIN C"/>
    <property type="match status" value="1"/>
</dbReference>
<evidence type="ECO:0000256" key="1">
    <source>
        <dbReference type="ARBA" id="ARBA00022737"/>
    </source>
</evidence>
<feature type="transmembrane region" description="Helical" evidence="4">
    <location>
        <begin position="6"/>
        <end position="23"/>
    </location>
</feature>
<accession>A0A9X4H931</accession>
<keyword evidence="4" id="KW-0472">Membrane</keyword>
<evidence type="ECO:0000256" key="3">
    <source>
        <dbReference type="PROSITE-ProRule" id="PRU00339"/>
    </source>
</evidence>
<dbReference type="Pfam" id="PF14559">
    <property type="entry name" value="TPR_19"/>
    <property type="match status" value="1"/>
</dbReference>
<dbReference type="Proteomes" id="UP001154312">
    <property type="component" value="Unassembled WGS sequence"/>
</dbReference>
<sequence>MRKKEFYFVLLLFTIIITANWLVRKDARLIAISILFVILYVLFYGTEIVTAYYLYLADRSFKKCDDSKAVNYYWKVHQIAPGKITRTASLAIIKNIEGKWDEAEKLYREVLRLRPNDIRLQYNLAVTLINKGCYDEARTILILLTHLYPRLYYHHATLGEVLMRQGRYEEAYRHLSMALRINSSETNIRNKLEAVVSKLKDER</sequence>